<gene>
    <name evidence="2" type="ORF">KC19_1G051300</name>
</gene>
<dbReference type="Proteomes" id="UP000822688">
    <property type="component" value="Chromosome 1"/>
</dbReference>
<comment type="caution">
    <text evidence="2">The sequence shown here is derived from an EMBL/GenBank/DDBJ whole genome shotgun (WGS) entry which is preliminary data.</text>
</comment>
<sequence>MSLTELVLGSFSTFLALANCNQKIVWVCVFQQCDVHFEKSPNCRHQDHLLYSTRCPLCTPFAYSLRLSVFLFRYEATFYFSVRMSIESRFQAARTYYPHRKSSLSISGKTKEYDNCSIF</sequence>
<keyword evidence="3" id="KW-1185">Reference proteome</keyword>
<accession>A0A8T0J2K8</accession>
<protein>
    <recommendedName>
        <fullName evidence="4">Secreted protein</fullName>
    </recommendedName>
</protein>
<proteinExistence type="predicted"/>
<feature type="chain" id="PRO_5035777438" description="Secreted protein" evidence="1">
    <location>
        <begin position="19"/>
        <end position="119"/>
    </location>
</feature>
<name>A0A8T0J2K8_CERPU</name>
<keyword evidence="1" id="KW-0732">Signal</keyword>
<evidence type="ECO:0000313" key="3">
    <source>
        <dbReference type="Proteomes" id="UP000822688"/>
    </source>
</evidence>
<evidence type="ECO:0000256" key="1">
    <source>
        <dbReference type="SAM" id="SignalP"/>
    </source>
</evidence>
<evidence type="ECO:0000313" key="2">
    <source>
        <dbReference type="EMBL" id="KAG0589825.1"/>
    </source>
</evidence>
<feature type="non-terminal residue" evidence="2">
    <location>
        <position position="119"/>
    </location>
</feature>
<dbReference type="AlphaFoldDB" id="A0A8T0J2K8"/>
<reference evidence="2" key="1">
    <citation type="submission" date="2020-06" db="EMBL/GenBank/DDBJ databases">
        <title>WGS assembly of Ceratodon purpureus strain R40.</title>
        <authorList>
            <person name="Carey S.B."/>
            <person name="Jenkins J."/>
            <person name="Shu S."/>
            <person name="Lovell J.T."/>
            <person name="Sreedasyam A."/>
            <person name="Maumus F."/>
            <person name="Tiley G.P."/>
            <person name="Fernandez-Pozo N."/>
            <person name="Barry K."/>
            <person name="Chen C."/>
            <person name="Wang M."/>
            <person name="Lipzen A."/>
            <person name="Daum C."/>
            <person name="Saski C.A."/>
            <person name="Payton A.C."/>
            <person name="Mcbreen J.C."/>
            <person name="Conrad R.E."/>
            <person name="Kollar L.M."/>
            <person name="Olsson S."/>
            <person name="Huttunen S."/>
            <person name="Landis J.B."/>
            <person name="Wickett N.J."/>
            <person name="Johnson M.G."/>
            <person name="Rensing S.A."/>
            <person name="Grimwood J."/>
            <person name="Schmutz J."/>
            <person name="Mcdaniel S.F."/>
        </authorList>
    </citation>
    <scope>NUCLEOTIDE SEQUENCE</scope>
    <source>
        <strain evidence="2">R40</strain>
    </source>
</reference>
<organism evidence="2 3">
    <name type="scientific">Ceratodon purpureus</name>
    <name type="common">Fire moss</name>
    <name type="synonym">Dicranum purpureum</name>
    <dbReference type="NCBI Taxonomy" id="3225"/>
    <lineage>
        <taxon>Eukaryota</taxon>
        <taxon>Viridiplantae</taxon>
        <taxon>Streptophyta</taxon>
        <taxon>Embryophyta</taxon>
        <taxon>Bryophyta</taxon>
        <taxon>Bryophytina</taxon>
        <taxon>Bryopsida</taxon>
        <taxon>Dicranidae</taxon>
        <taxon>Pseudoditrichales</taxon>
        <taxon>Ditrichaceae</taxon>
        <taxon>Ceratodon</taxon>
    </lineage>
</organism>
<feature type="signal peptide" evidence="1">
    <location>
        <begin position="1"/>
        <end position="18"/>
    </location>
</feature>
<evidence type="ECO:0008006" key="4">
    <source>
        <dbReference type="Google" id="ProtNLM"/>
    </source>
</evidence>
<dbReference type="EMBL" id="CM026421">
    <property type="protein sequence ID" value="KAG0589825.1"/>
    <property type="molecule type" value="Genomic_DNA"/>
</dbReference>